<keyword evidence="1" id="KW-0677">Repeat</keyword>
<reference evidence="3" key="1">
    <citation type="submission" date="2022-06" db="EMBL/GenBank/DDBJ databases">
        <title>Genome Sequence of Candolleomyces eurysporus.</title>
        <authorList>
            <person name="Buettner E."/>
        </authorList>
    </citation>
    <scope>NUCLEOTIDE SEQUENCE</scope>
    <source>
        <strain evidence="3">VTCC 930004</strain>
    </source>
</reference>
<accession>A0A9W8JKM7</accession>
<organism evidence="3 4">
    <name type="scientific">Candolleomyces eurysporus</name>
    <dbReference type="NCBI Taxonomy" id="2828524"/>
    <lineage>
        <taxon>Eukaryota</taxon>
        <taxon>Fungi</taxon>
        <taxon>Dikarya</taxon>
        <taxon>Basidiomycota</taxon>
        <taxon>Agaricomycotina</taxon>
        <taxon>Agaricomycetes</taxon>
        <taxon>Agaricomycetidae</taxon>
        <taxon>Agaricales</taxon>
        <taxon>Agaricineae</taxon>
        <taxon>Psathyrellaceae</taxon>
        <taxon>Candolleomyces</taxon>
    </lineage>
</organism>
<protein>
    <recommendedName>
        <fullName evidence="2">Nephrocystin 3-like N-terminal domain-containing protein</fullName>
    </recommendedName>
</protein>
<evidence type="ECO:0000259" key="2">
    <source>
        <dbReference type="Pfam" id="PF24883"/>
    </source>
</evidence>
<name>A0A9W8JKM7_9AGAR</name>
<feature type="domain" description="Nephrocystin 3-like N-terminal" evidence="2">
    <location>
        <begin position="126"/>
        <end position="282"/>
    </location>
</feature>
<evidence type="ECO:0000313" key="3">
    <source>
        <dbReference type="EMBL" id="KAJ2932575.1"/>
    </source>
</evidence>
<keyword evidence="4" id="KW-1185">Reference proteome</keyword>
<evidence type="ECO:0000256" key="1">
    <source>
        <dbReference type="ARBA" id="ARBA00022737"/>
    </source>
</evidence>
<proteinExistence type="predicted"/>
<comment type="caution">
    <text evidence="3">The sequence shown here is derived from an EMBL/GenBank/DDBJ whole genome shotgun (WGS) entry which is preliminary data.</text>
</comment>
<dbReference type="Pfam" id="PF24883">
    <property type="entry name" value="NPHP3_N"/>
    <property type="match status" value="1"/>
</dbReference>
<gene>
    <name evidence="3" type="ORF">H1R20_g4536</name>
</gene>
<dbReference type="AlphaFoldDB" id="A0A9W8JKM7"/>
<dbReference type="OrthoDB" id="3068650at2759"/>
<sequence length="320" mass="37436">MKYVEELDGRNKKTEGVLTPVLAEDHLSARELNKVDFMRDRLEYSRSQITKAQVKDKTTKSIIWTNTYEKNTYQYEQYARPTDVYWTQFSRLHSESTYATHNYETCPKSWLPRIRIAIEQSLNSIIDWISKVDRDSAIFWLWQESDSCREDVLRYIATRFEEEGALASAFFFPESVNVFNFPRDQFAPVLAHELTMYLPSFDRALQKSCAKYGGQFFGRSILTQVKHLIVQTFQALPLEERRVPLLIVIDGLDRCTWKHTHDILEAIQYCLKHLPVCFVISSKRTAWLEGKLKTLPLQSRIVEGLYEIPPDALDCLDKSK</sequence>
<feature type="non-terminal residue" evidence="3">
    <location>
        <position position="1"/>
    </location>
</feature>
<evidence type="ECO:0000313" key="4">
    <source>
        <dbReference type="Proteomes" id="UP001140091"/>
    </source>
</evidence>
<dbReference type="InterPro" id="IPR056884">
    <property type="entry name" value="NPHP3-like_N"/>
</dbReference>
<dbReference type="EMBL" id="JANBPK010000770">
    <property type="protein sequence ID" value="KAJ2932575.1"/>
    <property type="molecule type" value="Genomic_DNA"/>
</dbReference>
<dbReference type="Proteomes" id="UP001140091">
    <property type="component" value="Unassembled WGS sequence"/>
</dbReference>